<accession>A0A6P2C891</accession>
<dbReference type="Proteomes" id="UP000460272">
    <property type="component" value="Unassembled WGS sequence"/>
</dbReference>
<evidence type="ECO:0000313" key="4">
    <source>
        <dbReference type="Proteomes" id="UP000460272"/>
    </source>
</evidence>
<organism evidence="3 4">
    <name type="scientific">Trebonia kvetii</name>
    <dbReference type="NCBI Taxonomy" id="2480626"/>
    <lineage>
        <taxon>Bacteria</taxon>
        <taxon>Bacillati</taxon>
        <taxon>Actinomycetota</taxon>
        <taxon>Actinomycetes</taxon>
        <taxon>Streptosporangiales</taxon>
        <taxon>Treboniaceae</taxon>
        <taxon>Trebonia</taxon>
    </lineage>
</organism>
<feature type="region of interest" description="Disordered" evidence="1">
    <location>
        <begin position="1"/>
        <end position="20"/>
    </location>
</feature>
<evidence type="ECO:0000313" key="3">
    <source>
        <dbReference type="EMBL" id="TVZ06546.1"/>
    </source>
</evidence>
<proteinExistence type="predicted"/>
<feature type="transmembrane region" description="Helical" evidence="2">
    <location>
        <begin position="98"/>
        <end position="125"/>
    </location>
</feature>
<gene>
    <name evidence="3" type="ORF">EAS64_03860</name>
</gene>
<keyword evidence="2" id="KW-1133">Transmembrane helix</keyword>
<keyword evidence="2" id="KW-0472">Membrane</keyword>
<protein>
    <recommendedName>
        <fullName evidence="5">DUF485 domain-containing protein</fullName>
    </recommendedName>
</protein>
<name>A0A6P2C891_9ACTN</name>
<dbReference type="OrthoDB" id="5186135at2"/>
<keyword evidence="2" id="KW-0812">Transmembrane</keyword>
<evidence type="ECO:0000256" key="2">
    <source>
        <dbReference type="SAM" id="Phobius"/>
    </source>
</evidence>
<feature type="transmembrane region" description="Helical" evidence="2">
    <location>
        <begin position="68"/>
        <end position="92"/>
    </location>
</feature>
<dbReference type="AlphaFoldDB" id="A0A6P2C891"/>
<comment type="caution">
    <text evidence="3">The sequence shown here is derived from an EMBL/GenBank/DDBJ whole genome shotgun (WGS) entry which is preliminary data.</text>
</comment>
<keyword evidence="4" id="KW-1185">Reference proteome</keyword>
<evidence type="ECO:0008006" key="5">
    <source>
        <dbReference type="Google" id="ProtNLM"/>
    </source>
</evidence>
<dbReference type="EMBL" id="RPFW01000001">
    <property type="protein sequence ID" value="TVZ06546.1"/>
    <property type="molecule type" value="Genomic_DNA"/>
</dbReference>
<reference evidence="3 4" key="1">
    <citation type="submission" date="2018-11" db="EMBL/GenBank/DDBJ databases">
        <title>Trebonia kvetii gen.nov., sp.nov., a novel acidophilic actinobacterium, and proposal of the new actinobacterial family Treboniaceae fam. nov.</title>
        <authorList>
            <person name="Rapoport D."/>
            <person name="Sagova-Mareckova M."/>
            <person name="Sedlacek I."/>
            <person name="Provaznik J."/>
            <person name="Kralova S."/>
            <person name="Pavlinic D."/>
            <person name="Benes V."/>
            <person name="Kopecky J."/>
        </authorList>
    </citation>
    <scope>NUCLEOTIDE SEQUENCE [LARGE SCALE GENOMIC DNA]</scope>
    <source>
        <strain evidence="3 4">15Tr583</strain>
    </source>
</reference>
<evidence type="ECO:0000256" key="1">
    <source>
        <dbReference type="SAM" id="MobiDB-lite"/>
    </source>
</evidence>
<dbReference type="RefSeq" id="WP_145851299.1">
    <property type="nucleotide sequence ID" value="NZ_RPFW01000001.1"/>
</dbReference>
<sequence length="149" mass="15993">MTAPEPGDTAPALGDTAPGLGDPAPGRQRVVWRPDQVLVQHDIPGLSDLRDDTSAGRLLLKSFVRAQLGLSLMCLTFALTVTASFPLIAAMVPAVARITVAGVPLTLIVLGFAFYPVFLAVGWFYNRHARQLEARFTSLVDPVSRRPDA</sequence>